<dbReference type="Pfam" id="PF00027">
    <property type="entry name" value="cNMP_binding"/>
    <property type="match status" value="1"/>
</dbReference>
<keyword evidence="9 23" id="KW-0863">Zinc-finger</keyword>
<evidence type="ECO:0000313" key="28">
    <source>
        <dbReference type="Proteomes" id="UP000664991"/>
    </source>
</evidence>
<evidence type="ECO:0000256" key="22">
    <source>
        <dbReference type="ARBA" id="ARBA00072573"/>
    </source>
</evidence>
<dbReference type="FunFam" id="2.30.30.140:FF:000049">
    <property type="entry name" value="PHD finger protein 20 (Predicted)"/>
    <property type="match status" value="1"/>
</dbReference>
<keyword evidence="14" id="KW-0805">Transcription regulation</keyword>
<evidence type="ECO:0000256" key="12">
    <source>
        <dbReference type="ARBA" id="ARBA00022853"/>
    </source>
</evidence>
<dbReference type="InterPro" id="IPR011011">
    <property type="entry name" value="Znf_FYVE_PHD"/>
</dbReference>
<dbReference type="PROSITE" id="PS01359">
    <property type="entry name" value="ZF_PHD_1"/>
    <property type="match status" value="1"/>
</dbReference>
<dbReference type="InterPro" id="IPR000595">
    <property type="entry name" value="cNMP-bd_dom"/>
</dbReference>
<keyword evidence="5" id="KW-0116">cAMP-binding</keyword>
<keyword evidence="11" id="KW-0832">Ubl conjugation</keyword>
<feature type="compositionally biased region" description="Basic and acidic residues" evidence="24">
    <location>
        <begin position="147"/>
        <end position="244"/>
    </location>
</feature>
<evidence type="ECO:0000256" key="5">
    <source>
        <dbReference type="ARBA" id="ARBA00022566"/>
    </source>
</evidence>
<feature type="compositionally biased region" description="Basic and acidic residues" evidence="24">
    <location>
        <begin position="482"/>
        <end position="492"/>
    </location>
</feature>
<dbReference type="SUPFAM" id="SSF57903">
    <property type="entry name" value="FYVE/PHD zinc finger"/>
    <property type="match status" value="1"/>
</dbReference>
<dbReference type="GO" id="GO:0006357">
    <property type="term" value="P:regulation of transcription by RNA polymerase II"/>
    <property type="evidence" value="ECO:0007669"/>
    <property type="project" value="TreeGrafter"/>
</dbReference>
<dbReference type="PANTHER" id="PTHR15856:SF27">
    <property type="entry name" value="PHD FINGER PROTEIN 20"/>
    <property type="match status" value="1"/>
</dbReference>
<dbReference type="GO" id="GO:0008270">
    <property type="term" value="F:zinc ion binding"/>
    <property type="evidence" value="ECO:0007669"/>
    <property type="project" value="UniProtKB-KW"/>
</dbReference>
<comment type="subcellular location">
    <subcellularLocation>
        <location evidence="2">Cytoplasm</location>
        <location evidence="2">Cytosol</location>
    </subcellularLocation>
    <subcellularLocation>
        <location evidence="1">Nucleus</location>
    </subcellularLocation>
</comment>
<dbReference type="GO" id="GO:0005829">
    <property type="term" value="C:cytosol"/>
    <property type="evidence" value="ECO:0007669"/>
    <property type="project" value="UniProtKB-SubCell"/>
</dbReference>
<dbReference type="SMART" id="SM00100">
    <property type="entry name" value="cNMP"/>
    <property type="match status" value="1"/>
</dbReference>
<dbReference type="PROSITE" id="PS00888">
    <property type="entry name" value="CNMP_BINDING_1"/>
    <property type="match status" value="1"/>
</dbReference>
<evidence type="ECO:0000256" key="8">
    <source>
        <dbReference type="ARBA" id="ARBA00022741"/>
    </source>
</evidence>
<protein>
    <recommendedName>
        <fullName evidence="22">Cyclic nucleotide-binding domain-containing protein 2</fullName>
    </recommendedName>
    <alternativeName>
        <fullName evidence="21">PHD finger protein 20</fullName>
    </alternativeName>
</protein>
<dbReference type="CDD" id="cd00038">
    <property type="entry name" value="CAP_ED"/>
    <property type="match status" value="1"/>
</dbReference>
<dbReference type="PANTHER" id="PTHR15856">
    <property type="entry name" value="PHD FINGER PROTEIN 20-RELATED"/>
    <property type="match status" value="1"/>
</dbReference>
<dbReference type="InterPro" id="IPR014710">
    <property type="entry name" value="RmlC-like_jellyroll"/>
</dbReference>
<keyword evidence="16" id="KW-0114">cAMP</keyword>
<accession>A0A836CWR2</accession>
<sequence length="1584" mass="182708">MTKHPPNRRGISFEVGAQLEARDRLKNWYPAHIEDIDYEEGKVLIHFKRWNHRYDEWFCWDSPYLRPLEKIQLRKEGLHEEEGSSEFQINEQVLACWSDCRFYPAKVTAVNKDGTYTVKFYDGVVQTVKHIHVKAFSKDQNIVGNARPKETEHKSLLSSDKREKFKEQRKPTAIVKKDKEDKALKTEKRAKQSDKEGKLICAEKGKASEKSLPKNEKEDKENISENDREYSGDAQVDKKPENDIVKSPQENLREPKRKRGRPPSIAPTAVDSNSQTLQPITLELRRRKISKGNEVPLKRPRLDKNSSQEKSKNYSENTDKDLSRRRSSRLSTNGTHEILDPDLVVSDLVDTVNTDPLQNTSSNTKESEEGQLKSPLEAGQVSSTITCHSTGDGLGPAGLELNCKSMGENTMKTEPASPLAELQEISTVAVTNTFKRTNDFVTSKAPASDLNHKFRCTVVDCLKFFRKAKLLHYHMKYFHGIEKSPEPEENPGKRHVQTRGSSASDKASQESLTRKRVSASSPTAKDKEKNKEKKFKEFVRVKPKKKKKKKKKTKPECPCSEEVSDTSQEPSPPKTFAVTKCGSSHKPGAHMSPQIQGAESGNHKGKVKVSEEDNLSESSSESFLWSDEEYGQDIDVTTNPDEELDGDDRYDFEVVRCICEIQEENDFMIQCEECQCWQHGVCMGLLEENVPEKYTCYVCRDPPGQRPGFKYWYDKEWLSRGHMHGLAFLEENYSHQNAKKIVATHQLLGDVQRVIEVLHGLQLKMSILQSRGHPDLQLWCQPWKQHLAEGRSHSKHIRVTEAKSREEAPSYRTLNGAMEKPLPLPPSVEESYITSEHCYQKPRTYYPAVEQKLVVETRRSALDDAVNPRHENGDDSLSPRLGWPLDQDRSRGDSDLKPSSPKVRDCVSKKVLPEEAPARKLLDRGGEGLLSSQHQWQFNLLTHVESLQDEVTHRMDSIEKELDVLESWLDYTGELEPPEPLARLPQLKHCIKQLLTDLGKVSKSRYQEAKDWFKIKNLRLYQLSMDIIMMNRVCKMFRQGLRGFREYQIIETAHRKHPIFSFWDKRKQGRITFDTMDFVAESGHFPPRAIQIAQKQPAWRAEHEIQSLCNLLQVLDSYRNYSEPLQLLLAKVMRFERFGRRRVIIKKGQRGNSFYFIYLGTVAVTEDEDGSSAFLDPHPTLLQKGSCFGEMGSLISTVRRATVVCMEETEFLVVDREDFMANKLDEEVKKDAQLRFEFFRKMDLFHSWSDETLWKLVVLGKVEKFSYGQLISKDFIESSSIMFVCEGICEVLRLIDLESSPFYHKWIWEHLQLIDDGPPNIHLKDLSPVERFKEFQIRSYPVQDFSFLKLFHLQKAQEQEGSSFSRKIKTSGNTLPKTFGSKIKSRCSHLIKCPMIQTKYGDLPKEAAVGAYMKIHTVEQGEVLGLHQILLPESQQDTRPLILVSLGAEVIRIRKEKFCELLDSNTIEKLSKFSIKYPSDEDLCQRFLKENNWNIFRKDLVRLLVEPRWRPPFTPIQPKKKGTYNPRTVMLDLYSLDKKTKRRHAIFMAPQKYLPPLRIVQTIIAPRYKIQELLPQYKNAGVLM</sequence>
<keyword evidence="19" id="KW-0539">Nucleus</keyword>
<evidence type="ECO:0000256" key="19">
    <source>
        <dbReference type="ARBA" id="ARBA00023242"/>
    </source>
</evidence>
<feature type="compositionally biased region" description="Polar residues" evidence="24">
    <location>
        <begin position="498"/>
        <end position="511"/>
    </location>
</feature>
<feature type="compositionally biased region" description="Basic residues" evidence="24">
    <location>
        <begin position="541"/>
        <end position="553"/>
    </location>
</feature>
<evidence type="ECO:0000256" key="14">
    <source>
        <dbReference type="ARBA" id="ARBA00023015"/>
    </source>
</evidence>
<keyword evidence="15" id="KW-0238">DNA-binding</keyword>
<evidence type="ECO:0000256" key="21">
    <source>
        <dbReference type="ARBA" id="ARBA00068742"/>
    </source>
</evidence>
<feature type="region of interest" description="Disordered" evidence="24">
    <location>
        <begin position="354"/>
        <end position="377"/>
    </location>
</feature>
<keyword evidence="12" id="KW-0156">Chromatin regulator</keyword>
<evidence type="ECO:0000256" key="20">
    <source>
        <dbReference type="ARBA" id="ARBA00059651"/>
    </source>
</evidence>
<dbReference type="SUPFAM" id="SSF63748">
    <property type="entry name" value="Tudor/PWWP/MBT"/>
    <property type="match status" value="2"/>
</dbReference>
<evidence type="ECO:0000256" key="2">
    <source>
        <dbReference type="ARBA" id="ARBA00004514"/>
    </source>
</evidence>
<feature type="compositionally biased region" description="Basic and acidic residues" evidence="24">
    <location>
        <begin position="524"/>
        <end position="540"/>
    </location>
</feature>
<evidence type="ECO:0000256" key="3">
    <source>
        <dbReference type="ARBA" id="ARBA00022490"/>
    </source>
</evidence>
<keyword evidence="13" id="KW-0007">Acetylation</keyword>
<keyword evidence="8" id="KW-0547">Nucleotide-binding</keyword>
<comment type="function">
    <text evidence="20">Essential for male fertility. Plays an important role in spermatogenesis and regulates sperm motility by controlling the development of the flagellar bending of sperm.</text>
</comment>
<evidence type="ECO:0000313" key="27">
    <source>
        <dbReference type="EMBL" id="KAG5201840.1"/>
    </source>
</evidence>
<reference evidence="27 28" key="1">
    <citation type="submission" date="2020-12" db="EMBL/GenBank/DDBJ databases">
        <title>De novo assembly of Tibetan sheep genome.</title>
        <authorList>
            <person name="Li X."/>
        </authorList>
    </citation>
    <scope>NUCLEOTIDE SEQUENCE [LARGE SCALE GENOMIC DNA]</scope>
    <source>
        <tissue evidence="27">Heart</tissue>
    </source>
</reference>
<dbReference type="SMART" id="SM00249">
    <property type="entry name" value="PHD"/>
    <property type="match status" value="1"/>
</dbReference>
<feature type="compositionally biased region" description="Polar residues" evidence="24">
    <location>
        <begin position="354"/>
        <end position="364"/>
    </location>
</feature>
<dbReference type="Proteomes" id="UP000664991">
    <property type="component" value="Unassembled WGS sequence"/>
</dbReference>
<dbReference type="Pfam" id="PF12618">
    <property type="entry name" value="PHF20_AT-hook"/>
    <property type="match status" value="1"/>
</dbReference>
<dbReference type="GO" id="GO:0044545">
    <property type="term" value="C:NSL complex"/>
    <property type="evidence" value="ECO:0007669"/>
    <property type="project" value="TreeGrafter"/>
</dbReference>
<dbReference type="CDD" id="cd15634">
    <property type="entry name" value="PHD_PHF20"/>
    <property type="match status" value="1"/>
</dbReference>
<dbReference type="EMBL" id="JAEMGP010000013">
    <property type="protein sequence ID" value="KAG5201840.1"/>
    <property type="molecule type" value="Genomic_DNA"/>
</dbReference>
<feature type="region of interest" description="Disordered" evidence="24">
    <location>
        <begin position="801"/>
        <end position="826"/>
    </location>
</feature>
<dbReference type="Gene3D" id="2.30.30.140">
    <property type="match status" value="2"/>
</dbReference>
<evidence type="ECO:0000256" key="1">
    <source>
        <dbReference type="ARBA" id="ARBA00004123"/>
    </source>
</evidence>
<dbReference type="FunFam" id="2.60.120.10:FF:000083">
    <property type="entry name" value="Cyclic nucleotide binding domain containing 2"/>
    <property type="match status" value="1"/>
</dbReference>
<dbReference type="FunFam" id="3.30.40.10:FF:000196">
    <property type="entry name" value="PHD finger protein 20 (Predicted)"/>
    <property type="match status" value="1"/>
</dbReference>
<feature type="compositionally biased region" description="Basic and acidic residues" evidence="24">
    <location>
        <begin position="864"/>
        <end position="873"/>
    </location>
</feature>
<dbReference type="InterPro" id="IPR002999">
    <property type="entry name" value="Tudor"/>
</dbReference>
<evidence type="ECO:0000259" key="25">
    <source>
        <dbReference type="PROSITE" id="PS50042"/>
    </source>
</evidence>
<keyword evidence="10" id="KW-0862">Zinc</keyword>
<keyword evidence="18" id="KW-0804">Transcription</keyword>
<dbReference type="Pfam" id="PF20826">
    <property type="entry name" value="PHD_5"/>
    <property type="match status" value="1"/>
</dbReference>
<evidence type="ECO:0000256" key="11">
    <source>
        <dbReference type="ARBA" id="ARBA00022843"/>
    </source>
</evidence>
<dbReference type="InterPro" id="IPR019786">
    <property type="entry name" value="Zinc_finger_PHD-type_CS"/>
</dbReference>
<feature type="compositionally biased region" description="Basic and acidic residues" evidence="24">
    <location>
        <begin position="296"/>
        <end position="324"/>
    </location>
</feature>
<dbReference type="InterPro" id="IPR013083">
    <property type="entry name" value="Znf_RING/FYVE/PHD"/>
</dbReference>
<feature type="region of interest" description="Disordered" evidence="24">
    <location>
        <begin position="144"/>
        <end position="335"/>
    </location>
</feature>
<feature type="domain" description="Cyclic nucleotide-binding" evidence="25">
    <location>
        <begin position="1117"/>
        <end position="1219"/>
    </location>
</feature>
<dbReference type="CDD" id="cd20104">
    <property type="entry name" value="MBT_PHF20L1-like"/>
    <property type="match status" value="1"/>
</dbReference>
<dbReference type="Gene3D" id="3.30.40.10">
    <property type="entry name" value="Zinc/RING finger domain, C3HC4 (zinc finger)"/>
    <property type="match status" value="1"/>
</dbReference>
<keyword evidence="4" id="KW-0597">Phosphoprotein</keyword>
<dbReference type="Gene3D" id="2.60.120.10">
    <property type="entry name" value="Jelly Rolls"/>
    <property type="match status" value="2"/>
</dbReference>
<feature type="compositionally biased region" description="Polar residues" evidence="24">
    <location>
        <begin position="270"/>
        <end position="279"/>
    </location>
</feature>
<dbReference type="InterPro" id="IPR018490">
    <property type="entry name" value="cNMP-bd_dom_sf"/>
</dbReference>
<dbReference type="InterPro" id="IPR001965">
    <property type="entry name" value="Znf_PHD"/>
</dbReference>
<evidence type="ECO:0000256" key="17">
    <source>
        <dbReference type="ARBA" id="ARBA00023157"/>
    </source>
</evidence>
<dbReference type="InterPro" id="IPR022255">
    <property type="entry name" value="PHF20_AT-hook"/>
</dbReference>
<keyword evidence="17" id="KW-1015">Disulfide bond</keyword>
<gene>
    <name evidence="27" type="ORF">JEQ12_004603</name>
</gene>
<dbReference type="GO" id="GO:0030552">
    <property type="term" value="F:cAMP binding"/>
    <property type="evidence" value="ECO:0007669"/>
    <property type="project" value="UniProtKB-KW"/>
</dbReference>
<dbReference type="GO" id="GO:0071339">
    <property type="term" value="C:MLL1 complex"/>
    <property type="evidence" value="ECO:0007669"/>
    <property type="project" value="TreeGrafter"/>
</dbReference>
<evidence type="ECO:0000256" key="24">
    <source>
        <dbReference type="SAM" id="MobiDB-lite"/>
    </source>
</evidence>
<evidence type="ECO:0000256" key="9">
    <source>
        <dbReference type="ARBA" id="ARBA00022771"/>
    </source>
</evidence>
<keyword evidence="3" id="KW-0963">Cytoplasm</keyword>
<proteinExistence type="predicted"/>
<dbReference type="InterPro" id="IPR043449">
    <property type="entry name" value="PHF20-like"/>
</dbReference>
<dbReference type="PROSITE" id="PS00028">
    <property type="entry name" value="ZINC_FINGER_C2H2_1"/>
    <property type="match status" value="1"/>
</dbReference>
<comment type="caution">
    <text evidence="27">The sequence shown here is derived from an EMBL/GenBank/DDBJ whole genome shotgun (WGS) entry which is preliminary data.</text>
</comment>
<dbReference type="InterPro" id="IPR013087">
    <property type="entry name" value="Znf_C2H2_type"/>
</dbReference>
<dbReference type="CDD" id="cd20453">
    <property type="entry name" value="Tudor_PHF20"/>
    <property type="match status" value="1"/>
</dbReference>
<dbReference type="InterPro" id="IPR018488">
    <property type="entry name" value="cNMP-bd_CS"/>
</dbReference>
<dbReference type="InterPro" id="IPR041297">
    <property type="entry name" value="Crb2_Tudor"/>
</dbReference>
<feature type="domain" description="C2H2-type" evidence="26">
    <location>
        <begin position="454"/>
        <end position="484"/>
    </location>
</feature>
<dbReference type="GO" id="GO:0006325">
    <property type="term" value="P:chromatin organization"/>
    <property type="evidence" value="ECO:0007669"/>
    <property type="project" value="UniProtKB-KW"/>
</dbReference>
<keyword evidence="6" id="KW-0479">Metal-binding</keyword>
<evidence type="ECO:0000256" key="10">
    <source>
        <dbReference type="ARBA" id="ARBA00022833"/>
    </source>
</evidence>
<evidence type="ECO:0000256" key="15">
    <source>
        <dbReference type="ARBA" id="ARBA00023125"/>
    </source>
</evidence>
<evidence type="ECO:0000256" key="7">
    <source>
        <dbReference type="ARBA" id="ARBA00022737"/>
    </source>
</evidence>
<evidence type="ECO:0000256" key="18">
    <source>
        <dbReference type="ARBA" id="ARBA00023163"/>
    </source>
</evidence>
<dbReference type="FunFam" id="2.30.30.140:FF:000043">
    <property type="entry name" value="PHD finger protein 20 (Predicted)"/>
    <property type="match status" value="1"/>
</dbReference>
<evidence type="ECO:0000256" key="16">
    <source>
        <dbReference type="ARBA" id="ARBA00023149"/>
    </source>
</evidence>
<evidence type="ECO:0000259" key="26">
    <source>
        <dbReference type="PROSITE" id="PS50157"/>
    </source>
</evidence>
<evidence type="ECO:0000256" key="6">
    <source>
        <dbReference type="ARBA" id="ARBA00022723"/>
    </source>
</evidence>
<evidence type="ECO:0000256" key="13">
    <source>
        <dbReference type="ARBA" id="ARBA00022990"/>
    </source>
</evidence>
<dbReference type="Pfam" id="PF18115">
    <property type="entry name" value="Tudor_3"/>
    <property type="match status" value="1"/>
</dbReference>
<evidence type="ECO:0000256" key="4">
    <source>
        <dbReference type="ARBA" id="ARBA00022553"/>
    </source>
</evidence>
<dbReference type="SUPFAM" id="SSF51206">
    <property type="entry name" value="cAMP-binding domain-like"/>
    <property type="match status" value="2"/>
</dbReference>
<evidence type="ECO:0000256" key="23">
    <source>
        <dbReference type="PROSITE-ProRule" id="PRU00042"/>
    </source>
</evidence>
<feature type="region of interest" description="Disordered" evidence="24">
    <location>
        <begin position="864"/>
        <end position="906"/>
    </location>
</feature>
<feature type="region of interest" description="Disordered" evidence="24">
    <location>
        <begin position="482"/>
        <end position="623"/>
    </location>
</feature>
<organism evidence="27 28">
    <name type="scientific">Ovis aries</name>
    <name type="common">Sheep</name>
    <dbReference type="NCBI Taxonomy" id="9940"/>
    <lineage>
        <taxon>Eukaryota</taxon>
        <taxon>Metazoa</taxon>
        <taxon>Chordata</taxon>
        <taxon>Craniata</taxon>
        <taxon>Vertebrata</taxon>
        <taxon>Euteleostomi</taxon>
        <taxon>Mammalia</taxon>
        <taxon>Eutheria</taxon>
        <taxon>Laurasiatheria</taxon>
        <taxon>Artiodactyla</taxon>
        <taxon>Ruminantia</taxon>
        <taxon>Pecora</taxon>
        <taxon>Bovidae</taxon>
        <taxon>Caprinae</taxon>
        <taxon>Ovis</taxon>
    </lineage>
</organism>
<dbReference type="SMART" id="SM00333">
    <property type="entry name" value="TUDOR"/>
    <property type="match status" value="2"/>
</dbReference>
<dbReference type="PROSITE" id="PS50157">
    <property type="entry name" value="ZINC_FINGER_C2H2_2"/>
    <property type="match status" value="1"/>
</dbReference>
<dbReference type="GO" id="GO:0003677">
    <property type="term" value="F:DNA binding"/>
    <property type="evidence" value="ECO:0007669"/>
    <property type="project" value="UniProtKB-KW"/>
</dbReference>
<name>A0A836CWR2_SHEEP</name>
<keyword evidence="7" id="KW-0677">Repeat</keyword>
<feature type="compositionally biased region" description="Basic and acidic residues" evidence="24">
    <location>
        <begin position="886"/>
        <end position="906"/>
    </location>
</feature>
<dbReference type="PROSITE" id="PS50042">
    <property type="entry name" value="CNMP_BINDING_3"/>
    <property type="match status" value="1"/>
</dbReference>